<dbReference type="Proteomes" id="UP000054560">
    <property type="component" value="Unassembled WGS sequence"/>
</dbReference>
<dbReference type="AlphaFoldDB" id="A0A0L0FBX4"/>
<dbReference type="GeneID" id="25913949"/>
<dbReference type="RefSeq" id="XP_014147898.1">
    <property type="nucleotide sequence ID" value="XM_014292423.1"/>
</dbReference>
<reference evidence="1 2" key="1">
    <citation type="submission" date="2011-02" db="EMBL/GenBank/DDBJ databases">
        <title>The Genome Sequence of Sphaeroforma arctica JP610.</title>
        <authorList>
            <consortium name="The Broad Institute Genome Sequencing Platform"/>
            <person name="Russ C."/>
            <person name="Cuomo C."/>
            <person name="Young S.K."/>
            <person name="Zeng Q."/>
            <person name="Gargeya S."/>
            <person name="Alvarado L."/>
            <person name="Berlin A."/>
            <person name="Chapman S.B."/>
            <person name="Chen Z."/>
            <person name="Freedman E."/>
            <person name="Gellesch M."/>
            <person name="Goldberg J."/>
            <person name="Griggs A."/>
            <person name="Gujja S."/>
            <person name="Heilman E."/>
            <person name="Heiman D."/>
            <person name="Howarth C."/>
            <person name="Mehta T."/>
            <person name="Neiman D."/>
            <person name="Pearson M."/>
            <person name="Roberts A."/>
            <person name="Saif S."/>
            <person name="Shea T."/>
            <person name="Shenoy N."/>
            <person name="Sisk P."/>
            <person name="Stolte C."/>
            <person name="Sykes S."/>
            <person name="White J."/>
            <person name="Yandava C."/>
            <person name="Burger G."/>
            <person name="Gray M.W."/>
            <person name="Holland P.W.H."/>
            <person name="King N."/>
            <person name="Lang F.B.F."/>
            <person name="Roger A.J."/>
            <person name="Ruiz-Trillo I."/>
            <person name="Haas B."/>
            <person name="Nusbaum C."/>
            <person name="Birren B."/>
        </authorList>
    </citation>
    <scope>NUCLEOTIDE SEQUENCE [LARGE SCALE GENOMIC DNA]</scope>
    <source>
        <strain evidence="1 2">JP610</strain>
    </source>
</reference>
<gene>
    <name evidence="1" type="ORF">SARC_13445</name>
</gene>
<protein>
    <submittedName>
        <fullName evidence="1">Uncharacterized protein</fullName>
    </submittedName>
</protein>
<evidence type="ECO:0000313" key="2">
    <source>
        <dbReference type="Proteomes" id="UP000054560"/>
    </source>
</evidence>
<name>A0A0L0FBX4_9EUKA</name>
<organism evidence="1 2">
    <name type="scientific">Sphaeroforma arctica JP610</name>
    <dbReference type="NCBI Taxonomy" id="667725"/>
    <lineage>
        <taxon>Eukaryota</taxon>
        <taxon>Ichthyosporea</taxon>
        <taxon>Ichthyophonida</taxon>
        <taxon>Sphaeroforma</taxon>
    </lineage>
</organism>
<sequence length="109" mass="12250">MRSSRIYLDSIDQYPVLRQQNPENANQPLGDLSTLTVIPLPSLRLLSLERSEIGTIDGADIPKKDINYHMNLENKGLVLRTLSALIRMREDTFDNIKIKSSPLVGAFAN</sequence>
<proteinExistence type="predicted"/>
<accession>A0A0L0FBX4</accession>
<keyword evidence="2" id="KW-1185">Reference proteome</keyword>
<evidence type="ECO:0000313" key="1">
    <source>
        <dbReference type="EMBL" id="KNC73996.1"/>
    </source>
</evidence>
<dbReference type="EMBL" id="KQ244894">
    <property type="protein sequence ID" value="KNC73996.1"/>
    <property type="molecule type" value="Genomic_DNA"/>
</dbReference>